<evidence type="ECO:0000256" key="5">
    <source>
        <dbReference type="SAM" id="Phobius"/>
    </source>
</evidence>
<feature type="transmembrane region" description="Helical" evidence="5">
    <location>
        <begin position="22"/>
        <end position="47"/>
    </location>
</feature>
<dbReference type="PANTHER" id="PTHR23531">
    <property type="entry name" value="QUINOLENE RESISTANCE PROTEIN NORA"/>
    <property type="match status" value="1"/>
</dbReference>
<feature type="transmembrane region" description="Helical" evidence="5">
    <location>
        <begin position="174"/>
        <end position="195"/>
    </location>
</feature>
<evidence type="ECO:0000256" key="3">
    <source>
        <dbReference type="ARBA" id="ARBA00022989"/>
    </source>
</evidence>
<feature type="transmembrane region" description="Helical" evidence="5">
    <location>
        <begin position="287"/>
        <end position="305"/>
    </location>
</feature>
<feature type="transmembrane region" description="Helical" evidence="5">
    <location>
        <begin position="311"/>
        <end position="336"/>
    </location>
</feature>
<proteinExistence type="predicted"/>
<feature type="transmembrane region" description="Helical" evidence="5">
    <location>
        <begin position="88"/>
        <end position="106"/>
    </location>
</feature>
<name>A0A849AW95_9MICO</name>
<dbReference type="Pfam" id="PF07690">
    <property type="entry name" value="MFS_1"/>
    <property type="match status" value="1"/>
</dbReference>
<comment type="caution">
    <text evidence="7">The sequence shown here is derived from an EMBL/GenBank/DDBJ whole genome shotgun (WGS) entry which is preliminary data.</text>
</comment>
<keyword evidence="4 5" id="KW-0472">Membrane</keyword>
<dbReference type="SUPFAM" id="SSF103473">
    <property type="entry name" value="MFS general substrate transporter"/>
    <property type="match status" value="1"/>
</dbReference>
<keyword evidence="2 5" id="KW-0812">Transmembrane</keyword>
<evidence type="ECO:0000256" key="2">
    <source>
        <dbReference type="ARBA" id="ARBA00022692"/>
    </source>
</evidence>
<dbReference type="InterPro" id="IPR011701">
    <property type="entry name" value="MFS"/>
</dbReference>
<dbReference type="PANTHER" id="PTHR23531:SF1">
    <property type="entry name" value="QUINOLENE RESISTANCE PROTEIN NORA"/>
    <property type="match status" value="1"/>
</dbReference>
<feature type="domain" description="Major facilitator superfamily (MFS) profile" evidence="6">
    <location>
        <begin position="21"/>
        <end position="399"/>
    </location>
</feature>
<feature type="transmembrane region" description="Helical" evidence="5">
    <location>
        <begin position="343"/>
        <end position="364"/>
    </location>
</feature>
<dbReference type="Gene3D" id="1.20.1250.20">
    <property type="entry name" value="MFS general substrate transporter like domains"/>
    <property type="match status" value="1"/>
</dbReference>
<reference evidence="7 8" key="1">
    <citation type="submission" date="2020-05" db="EMBL/GenBank/DDBJ databases">
        <title>MicrobeNet Type strains.</title>
        <authorList>
            <person name="Nicholson A.C."/>
        </authorList>
    </citation>
    <scope>NUCLEOTIDE SEQUENCE [LARGE SCALE GENOMIC DNA]</scope>
    <source>
        <strain evidence="7 8">CCUG 46604</strain>
    </source>
</reference>
<dbReference type="AlphaFoldDB" id="A0A849AW95"/>
<evidence type="ECO:0000259" key="6">
    <source>
        <dbReference type="PROSITE" id="PS50850"/>
    </source>
</evidence>
<evidence type="ECO:0000313" key="8">
    <source>
        <dbReference type="Proteomes" id="UP000549517"/>
    </source>
</evidence>
<feature type="transmembrane region" description="Helical" evidence="5">
    <location>
        <begin position="226"/>
        <end position="247"/>
    </location>
</feature>
<dbReference type="GO" id="GO:0005886">
    <property type="term" value="C:plasma membrane"/>
    <property type="evidence" value="ECO:0007669"/>
    <property type="project" value="UniProtKB-SubCell"/>
</dbReference>
<dbReference type="RefSeq" id="WP_170275070.1">
    <property type="nucleotide sequence ID" value="NZ_BAAAKH010000004.1"/>
</dbReference>
<dbReference type="PROSITE" id="PS50850">
    <property type="entry name" value="MFS"/>
    <property type="match status" value="1"/>
</dbReference>
<organism evidence="7 8">
    <name type="scientific">Brevibacterium luteolum</name>
    <dbReference type="NCBI Taxonomy" id="199591"/>
    <lineage>
        <taxon>Bacteria</taxon>
        <taxon>Bacillati</taxon>
        <taxon>Actinomycetota</taxon>
        <taxon>Actinomycetes</taxon>
        <taxon>Micrococcales</taxon>
        <taxon>Brevibacteriaceae</taxon>
        <taxon>Brevibacterium</taxon>
    </lineage>
</organism>
<keyword evidence="3 5" id="KW-1133">Transmembrane helix</keyword>
<gene>
    <name evidence="7" type="ORF">HLA91_13190</name>
</gene>
<evidence type="ECO:0000256" key="1">
    <source>
        <dbReference type="ARBA" id="ARBA00004651"/>
    </source>
</evidence>
<dbReference type="InterPro" id="IPR020846">
    <property type="entry name" value="MFS_dom"/>
</dbReference>
<sequence>MTAHPGAGGSAAAPQPLWTGQFLLAFGINFVLSLSFYVLITSMAGYAATEFGAGSSVAGLTASAFIIGATVARIIAGKYLDFIGRRTSTIAALVLFVMSAVAYVFADQIWLVIVIRLIHGAAFGWGSNTITAVAQSLIPQSRRSEGTGYFGTSTTLSAGLGPFLAVWLSGAYGYTAVFIMCAGFSVVGVVFSLLLRPAERAVTPEERALKWRLSLGTIIDYRSVRIATVMLLAGLSYSVVLAFLQTFANEEDFGSAASVFFMVFSVAMLLGRLFVGRLQDAYGDNVVVYPLIVSFTLSLVVIGLAPAGWVVIAAAIPAGLGFGSLFPSIQAIAVTLAGPARAALAVSTFFIFLDVGTGLGPVMLGALTPAIGLRGAYLVAAGLMVVALVLYWLFHGRRQRT</sequence>
<dbReference type="GO" id="GO:0022857">
    <property type="term" value="F:transmembrane transporter activity"/>
    <property type="evidence" value="ECO:0007669"/>
    <property type="project" value="InterPro"/>
</dbReference>
<dbReference type="InterPro" id="IPR036259">
    <property type="entry name" value="MFS_trans_sf"/>
</dbReference>
<evidence type="ECO:0000256" key="4">
    <source>
        <dbReference type="ARBA" id="ARBA00023136"/>
    </source>
</evidence>
<accession>A0A849AW95</accession>
<dbReference type="EMBL" id="JABEMC010000013">
    <property type="protein sequence ID" value="NNG80315.1"/>
    <property type="molecule type" value="Genomic_DNA"/>
</dbReference>
<comment type="subcellular location">
    <subcellularLocation>
        <location evidence="1">Cell membrane</location>
        <topology evidence="1">Multi-pass membrane protein</topology>
    </subcellularLocation>
</comment>
<dbReference type="InterPro" id="IPR052714">
    <property type="entry name" value="MFS_Exporter"/>
</dbReference>
<dbReference type="Proteomes" id="UP000549517">
    <property type="component" value="Unassembled WGS sequence"/>
</dbReference>
<dbReference type="InterPro" id="IPR005829">
    <property type="entry name" value="Sugar_transporter_CS"/>
</dbReference>
<feature type="transmembrane region" description="Helical" evidence="5">
    <location>
        <begin position="146"/>
        <end position="168"/>
    </location>
</feature>
<evidence type="ECO:0000313" key="7">
    <source>
        <dbReference type="EMBL" id="NNG80315.1"/>
    </source>
</evidence>
<dbReference type="PROSITE" id="PS00216">
    <property type="entry name" value="SUGAR_TRANSPORT_1"/>
    <property type="match status" value="1"/>
</dbReference>
<dbReference type="CDD" id="cd17489">
    <property type="entry name" value="MFS_YfcJ_like"/>
    <property type="match status" value="1"/>
</dbReference>
<feature type="transmembrane region" description="Helical" evidence="5">
    <location>
        <begin position="253"/>
        <end position="275"/>
    </location>
</feature>
<feature type="transmembrane region" description="Helical" evidence="5">
    <location>
        <begin position="53"/>
        <end position="76"/>
    </location>
</feature>
<protein>
    <submittedName>
        <fullName evidence="7">MFS transporter</fullName>
    </submittedName>
</protein>
<feature type="transmembrane region" description="Helical" evidence="5">
    <location>
        <begin position="376"/>
        <end position="394"/>
    </location>
</feature>